<dbReference type="AlphaFoldDB" id="A0A2Z6SBH4"/>
<feature type="region of interest" description="Disordered" evidence="1">
    <location>
        <begin position="91"/>
        <end position="138"/>
    </location>
</feature>
<dbReference type="Proteomes" id="UP000247702">
    <property type="component" value="Unassembled WGS sequence"/>
</dbReference>
<evidence type="ECO:0000313" key="4">
    <source>
        <dbReference type="Proteomes" id="UP000247702"/>
    </source>
</evidence>
<dbReference type="EMBL" id="BLAL01000047">
    <property type="protein sequence ID" value="GES79981.1"/>
    <property type="molecule type" value="Genomic_DNA"/>
</dbReference>
<accession>A0A2Z6SBH4</accession>
<keyword evidence="4" id="KW-1185">Reference proteome</keyword>
<name>A0A2Z6SBH4_9GLOM</name>
<evidence type="ECO:0000256" key="1">
    <source>
        <dbReference type="SAM" id="MobiDB-lite"/>
    </source>
</evidence>
<evidence type="ECO:0000313" key="3">
    <source>
        <dbReference type="EMBL" id="GES79981.1"/>
    </source>
</evidence>
<reference evidence="2 4" key="1">
    <citation type="submission" date="2017-11" db="EMBL/GenBank/DDBJ databases">
        <title>The genome of Rhizophagus clarus HR1 reveals common genetic basis of auxotrophy among arbuscular mycorrhizal fungi.</title>
        <authorList>
            <person name="Kobayashi Y."/>
        </authorList>
    </citation>
    <scope>NUCLEOTIDE SEQUENCE [LARGE SCALE GENOMIC DNA]</scope>
    <source>
        <strain evidence="2 4">HR1</strain>
    </source>
</reference>
<feature type="compositionally biased region" description="Polar residues" evidence="1">
    <location>
        <begin position="110"/>
        <end position="121"/>
    </location>
</feature>
<proteinExistence type="predicted"/>
<sequence>MSHTRKWTTDELLEVLSYIESHPSDSLPRTCEEAIKYLNIDRTRKSVYSKVTKLTRAIKLWLNYNIKGGESIIWEDDRVYKLLENIHKSKETMQTEQEQEQELQRDDHGSNQQIESTSEISSMIDKSEEQDDLTDSLSDSTIDGDYYTDYLNLYRENKEQFPLFHLPLKILSDKVYEAEEGAKEIYEKTTAENEDINYYQICQMIKKIQEYRDEVCGLFEEFEKKINKINSL</sequence>
<gene>
    <name evidence="3" type="ORF">RCL2_000728200</name>
    <name evidence="2" type="ORF">RclHR1_08280013</name>
</gene>
<protein>
    <submittedName>
        <fullName evidence="2">Uncharacterized protein</fullName>
    </submittedName>
</protein>
<dbReference type="EMBL" id="BEXD01004235">
    <property type="protein sequence ID" value="GBC08645.1"/>
    <property type="molecule type" value="Genomic_DNA"/>
</dbReference>
<dbReference type="Proteomes" id="UP000615446">
    <property type="component" value="Unassembled WGS sequence"/>
</dbReference>
<evidence type="ECO:0000313" key="2">
    <source>
        <dbReference type="EMBL" id="GBC08645.1"/>
    </source>
</evidence>
<organism evidence="2 4">
    <name type="scientific">Rhizophagus clarus</name>
    <dbReference type="NCBI Taxonomy" id="94130"/>
    <lineage>
        <taxon>Eukaryota</taxon>
        <taxon>Fungi</taxon>
        <taxon>Fungi incertae sedis</taxon>
        <taxon>Mucoromycota</taxon>
        <taxon>Glomeromycotina</taxon>
        <taxon>Glomeromycetes</taxon>
        <taxon>Glomerales</taxon>
        <taxon>Glomeraceae</taxon>
        <taxon>Rhizophagus</taxon>
    </lineage>
</organism>
<comment type="caution">
    <text evidence="2">The sequence shown here is derived from an EMBL/GenBank/DDBJ whole genome shotgun (WGS) entry which is preliminary data.</text>
</comment>
<dbReference type="OrthoDB" id="2323654at2759"/>
<reference evidence="3" key="2">
    <citation type="submission" date="2019-10" db="EMBL/GenBank/DDBJ databases">
        <title>Conservation and host-specific expression of non-tandemly repeated heterogenous ribosome RNA gene in arbuscular mycorrhizal fungi.</title>
        <authorList>
            <person name="Maeda T."/>
            <person name="Kobayashi Y."/>
            <person name="Nakagawa T."/>
            <person name="Ezawa T."/>
            <person name="Yamaguchi K."/>
            <person name="Bino T."/>
            <person name="Nishimoto Y."/>
            <person name="Shigenobu S."/>
            <person name="Kawaguchi M."/>
        </authorList>
    </citation>
    <scope>NUCLEOTIDE SEQUENCE</scope>
    <source>
        <strain evidence="3">HR1</strain>
    </source>
</reference>